<evidence type="ECO:0000313" key="1">
    <source>
        <dbReference type="EMBL" id="RZB74219.1"/>
    </source>
</evidence>
<reference evidence="1 2" key="1">
    <citation type="submission" date="2018-09" db="EMBL/GenBank/DDBJ databases">
        <title>A high-quality reference genome of wild soybean provides a powerful tool to mine soybean genomes.</title>
        <authorList>
            <person name="Xie M."/>
            <person name="Chung C.Y.L."/>
            <person name="Li M.-W."/>
            <person name="Wong F.-L."/>
            <person name="Chan T.-F."/>
            <person name="Lam H.-M."/>
        </authorList>
    </citation>
    <scope>NUCLEOTIDE SEQUENCE [LARGE SCALE GENOMIC DNA]</scope>
    <source>
        <strain evidence="2">cv. W05</strain>
        <tissue evidence="1">Hypocotyl of etiolated seedlings</tissue>
    </source>
</reference>
<dbReference type="EMBL" id="QZWG01000012">
    <property type="protein sequence ID" value="RZB74219.1"/>
    <property type="molecule type" value="Genomic_DNA"/>
</dbReference>
<sequence>MSWKFLIRSRLSYLARMQRMSPYTDSTPNESIVMWEKIGLWSWIEPLLNNVESFSEMVFKCLKSFSAENTSGKSGFGCVLRDGEGNFVQGGLML</sequence>
<gene>
    <name evidence="1" type="ORF">D0Y65_033341</name>
</gene>
<dbReference type="AlphaFoldDB" id="A0A445HKK3"/>
<protein>
    <submittedName>
        <fullName evidence="1">Uncharacterized protein</fullName>
    </submittedName>
</protein>
<dbReference type="Proteomes" id="UP000289340">
    <property type="component" value="Chromosome 12"/>
</dbReference>
<keyword evidence="2" id="KW-1185">Reference proteome</keyword>
<organism evidence="1 2">
    <name type="scientific">Glycine soja</name>
    <name type="common">Wild soybean</name>
    <dbReference type="NCBI Taxonomy" id="3848"/>
    <lineage>
        <taxon>Eukaryota</taxon>
        <taxon>Viridiplantae</taxon>
        <taxon>Streptophyta</taxon>
        <taxon>Embryophyta</taxon>
        <taxon>Tracheophyta</taxon>
        <taxon>Spermatophyta</taxon>
        <taxon>Magnoliopsida</taxon>
        <taxon>eudicotyledons</taxon>
        <taxon>Gunneridae</taxon>
        <taxon>Pentapetalae</taxon>
        <taxon>rosids</taxon>
        <taxon>fabids</taxon>
        <taxon>Fabales</taxon>
        <taxon>Fabaceae</taxon>
        <taxon>Papilionoideae</taxon>
        <taxon>50 kb inversion clade</taxon>
        <taxon>NPAAA clade</taxon>
        <taxon>indigoferoid/millettioid clade</taxon>
        <taxon>Phaseoleae</taxon>
        <taxon>Glycine</taxon>
        <taxon>Glycine subgen. Soja</taxon>
    </lineage>
</organism>
<evidence type="ECO:0000313" key="2">
    <source>
        <dbReference type="Proteomes" id="UP000289340"/>
    </source>
</evidence>
<comment type="caution">
    <text evidence="1">The sequence shown here is derived from an EMBL/GenBank/DDBJ whole genome shotgun (WGS) entry which is preliminary data.</text>
</comment>
<name>A0A445HKK3_GLYSO</name>
<proteinExistence type="predicted"/>
<accession>A0A445HKK3</accession>